<dbReference type="Gramene" id="KZM83784">
    <property type="protein sequence ID" value="KZM83784"/>
    <property type="gene ID" value="DCAR_028794"/>
</dbReference>
<evidence type="ECO:0000256" key="5">
    <source>
        <dbReference type="ARBA" id="ARBA00023163"/>
    </source>
</evidence>
<dbReference type="KEGG" id="dcr:108199472"/>
<dbReference type="InterPro" id="IPR017930">
    <property type="entry name" value="Myb_dom"/>
</dbReference>
<keyword evidence="3" id="KW-0805">Transcription regulation</keyword>
<keyword evidence="5" id="KW-0804">Transcription</keyword>
<feature type="region of interest" description="Disordered" evidence="7">
    <location>
        <begin position="151"/>
        <end position="172"/>
    </location>
</feature>
<proteinExistence type="predicted"/>
<evidence type="ECO:0000256" key="6">
    <source>
        <dbReference type="ARBA" id="ARBA00023242"/>
    </source>
</evidence>
<dbReference type="InterPro" id="IPR009057">
    <property type="entry name" value="Homeodomain-like_sf"/>
</dbReference>
<dbReference type="PANTHER" id="PTHR45614">
    <property type="entry name" value="MYB PROTEIN-RELATED"/>
    <property type="match status" value="1"/>
</dbReference>
<dbReference type="PROSITE" id="PS51294">
    <property type="entry name" value="HTH_MYB"/>
    <property type="match status" value="2"/>
</dbReference>
<evidence type="ECO:0000256" key="4">
    <source>
        <dbReference type="ARBA" id="ARBA00023125"/>
    </source>
</evidence>
<feature type="compositionally biased region" description="Low complexity" evidence="7">
    <location>
        <begin position="10"/>
        <end position="21"/>
    </location>
</feature>
<dbReference type="InterPro" id="IPR050560">
    <property type="entry name" value="MYB_TF"/>
</dbReference>
<accession>A0A175YJ88</accession>
<evidence type="ECO:0000256" key="2">
    <source>
        <dbReference type="ARBA" id="ARBA00022737"/>
    </source>
</evidence>
<reference evidence="8" key="2">
    <citation type="submission" date="2022-03" db="EMBL/GenBank/DDBJ databases">
        <title>Draft title - Genomic analysis of global carrot germplasm unveils the trajectory of domestication and the origin of high carotenoid orange carrot.</title>
        <authorList>
            <person name="Iorizzo M."/>
            <person name="Ellison S."/>
            <person name="Senalik D."/>
            <person name="Macko-Podgorni A."/>
            <person name="Grzebelus D."/>
            <person name="Bostan H."/>
            <person name="Rolling W."/>
            <person name="Curaba J."/>
            <person name="Simon P."/>
        </authorList>
    </citation>
    <scope>NUCLEOTIDE SEQUENCE</scope>
    <source>
        <tissue evidence="8">Leaf</tissue>
    </source>
</reference>
<dbReference type="OMA" id="CHSRIDE"/>
<evidence type="ECO:0000256" key="1">
    <source>
        <dbReference type="ARBA" id="ARBA00004123"/>
    </source>
</evidence>
<dbReference type="GO" id="GO:0005634">
    <property type="term" value="C:nucleus"/>
    <property type="evidence" value="ECO:0007669"/>
    <property type="project" value="UniProtKB-SubCell"/>
</dbReference>
<dbReference type="SMART" id="SM00717">
    <property type="entry name" value="SANT"/>
    <property type="match status" value="2"/>
</dbReference>
<dbReference type="PANTHER" id="PTHR45614:SF25">
    <property type="entry name" value="MYB PROTEIN"/>
    <property type="match status" value="1"/>
</dbReference>
<name>A0A175YJ88_DAUCS</name>
<evidence type="ECO:0000256" key="7">
    <source>
        <dbReference type="SAM" id="MobiDB-lite"/>
    </source>
</evidence>
<reference evidence="8" key="1">
    <citation type="journal article" date="2016" name="Nat. Genet.">
        <title>A high-quality carrot genome assembly provides new insights into carotenoid accumulation and asterid genome evolution.</title>
        <authorList>
            <person name="Iorizzo M."/>
            <person name="Ellison S."/>
            <person name="Senalik D."/>
            <person name="Zeng P."/>
            <person name="Satapoomin P."/>
            <person name="Huang J."/>
            <person name="Bowman M."/>
            <person name="Iovene M."/>
            <person name="Sanseverino W."/>
            <person name="Cavagnaro P."/>
            <person name="Yildiz M."/>
            <person name="Macko-Podgorni A."/>
            <person name="Moranska E."/>
            <person name="Grzebelus E."/>
            <person name="Grzebelus D."/>
            <person name="Ashrafi H."/>
            <person name="Zheng Z."/>
            <person name="Cheng S."/>
            <person name="Spooner D."/>
            <person name="Van Deynze A."/>
            <person name="Simon P."/>
        </authorList>
    </citation>
    <scope>NUCLEOTIDE SEQUENCE</scope>
    <source>
        <tissue evidence="8">Leaf</tissue>
    </source>
</reference>
<dbReference type="SUPFAM" id="SSF46689">
    <property type="entry name" value="Homeodomain-like"/>
    <property type="match status" value="1"/>
</dbReference>
<gene>
    <name evidence="8" type="ORF">DCAR_0830501</name>
</gene>
<dbReference type="Gene3D" id="1.10.10.60">
    <property type="entry name" value="Homeodomain-like"/>
    <property type="match status" value="2"/>
</dbReference>
<keyword evidence="4" id="KW-0238">DNA-binding</keyword>
<protein>
    <submittedName>
        <fullName evidence="8">Uncharacterized protein</fullName>
    </submittedName>
</protein>
<keyword evidence="2" id="KW-0677">Repeat</keyword>
<evidence type="ECO:0000313" key="8">
    <source>
        <dbReference type="EMBL" id="WOH11023.1"/>
    </source>
</evidence>
<dbReference type="InterPro" id="IPR001005">
    <property type="entry name" value="SANT/Myb"/>
</dbReference>
<dbReference type="Proteomes" id="UP000077755">
    <property type="component" value="Chromosome 8"/>
</dbReference>
<dbReference type="EMBL" id="CP093350">
    <property type="protein sequence ID" value="WOH11023.1"/>
    <property type="molecule type" value="Genomic_DNA"/>
</dbReference>
<dbReference type="Pfam" id="PF00249">
    <property type="entry name" value="Myb_DNA-binding"/>
    <property type="match status" value="2"/>
</dbReference>
<organism evidence="8 9">
    <name type="scientific">Daucus carota subsp. sativus</name>
    <name type="common">Carrot</name>
    <dbReference type="NCBI Taxonomy" id="79200"/>
    <lineage>
        <taxon>Eukaryota</taxon>
        <taxon>Viridiplantae</taxon>
        <taxon>Streptophyta</taxon>
        <taxon>Embryophyta</taxon>
        <taxon>Tracheophyta</taxon>
        <taxon>Spermatophyta</taxon>
        <taxon>Magnoliopsida</taxon>
        <taxon>eudicotyledons</taxon>
        <taxon>Gunneridae</taxon>
        <taxon>Pentapetalae</taxon>
        <taxon>asterids</taxon>
        <taxon>campanulids</taxon>
        <taxon>Apiales</taxon>
        <taxon>Apiaceae</taxon>
        <taxon>Apioideae</taxon>
        <taxon>Scandiceae</taxon>
        <taxon>Daucinae</taxon>
        <taxon>Daucus</taxon>
        <taxon>Daucus sect. Daucus</taxon>
    </lineage>
</organism>
<sequence length="373" mass="40606">MDNDLEMRDAPPGAGAQNPGAEKVAEKSAEKIATSQKPRQRVKGPWSPDEDVSLCEIVGNFGARNWSLIAKGIPGRSGKSCRLRWCNQLDPGLKHNPFTDEEDRIILEAQAVHGNKWASIARLLPGRTDNAVKNHWNSTLKRRGYEFGKSKLEPGDWPEDASVEKSKASSEETLSCEDVNSIKSLEKNVVNSVEVGGQNGVEGQAECQMSSEAKDPPTLFRPVARISAFNMYNPFDGLEPVLPHTRLTSSQEPAFLPSDPDAGVGKYLKGAYGERLVPHQCGYGCCSSTEKMSKSSLLGPDFSDYSEPPSFSNLELAALAADISKIAWHKSGFESSNLKAPPDYVSGRLMITGGSHVKMGYSDESRKSVHSHT</sequence>
<feature type="region of interest" description="Disordered" evidence="7">
    <location>
        <begin position="1"/>
        <end position="48"/>
    </location>
</feature>
<dbReference type="AlphaFoldDB" id="A0A175YJ88"/>
<evidence type="ECO:0000256" key="3">
    <source>
        <dbReference type="ARBA" id="ARBA00023015"/>
    </source>
</evidence>
<dbReference type="CDD" id="cd00167">
    <property type="entry name" value="SANT"/>
    <property type="match status" value="2"/>
</dbReference>
<keyword evidence="9" id="KW-1185">Reference proteome</keyword>
<comment type="subcellular location">
    <subcellularLocation>
        <location evidence="1">Nucleus</location>
    </subcellularLocation>
</comment>
<dbReference type="OrthoDB" id="2143914at2759"/>
<keyword evidence="6" id="KW-0539">Nucleus</keyword>
<dbReference type="GO" id="GO:0000981">
    <property type="term" value="F:DNA-binding transcription factor activity, RNA polymerase II-specific"/>
    <property type="evidence" value="ECO:0007669"/>
    <property type="project" value="TreeGrafter"/>
</dbReference>
<dbReference type="GO" id="GO:0000978">
    <property type="term" value="F:RNA polymerase II cis-regulatory region sequence-specific DNA binding"/>
    <property type="evidence" value="ECO:0007669"/>
    <property type="project" value="TreeGrafter"/>
</dbReference>
<dbReference type="FunFam" id="1.10.10.60:FF:000060">
    <property type="entry name" value="MYB transcription factor"/>
    <property type="match status" value="1"/>
</dbReference>
<evidence type="ECO:0000313" key="9">
    <source>
        <dbReference type="Proteomes" id="UP000077755"/>
    </source>
</evidence>
<dbReference type="PROSITE" id="PS50090">
    <property type="entry name" value="MYB_LIKE"/>
    <property type="match status" value="2"/>
</dbReference>